<protein>
    <submittedName>
        <fullName evidence="1">Uncharacterized protein</fullName>
    </submittedName>
</protein>
<accession>A0ACB8Y6E5</accession>
<gene>
    <name evidence="1" type="ORF">L6452_35428</name>
</gene>
<keyword evidence="2" id="KW-1185">Reference proteome</keyword>
<reference evidence="2" key="1">
    <citation type="journal article" date="2022" name="Mol. Ecol. Resour.">
        <title>The genomes of chicory, endive, great burdock and yacon provide insights into Asteraceae palaeo-polyploidization history and plant inulin production.</title>
        <authorList>
            <person name="Fan W."/>
            <person name="Wang S."/>
            <person name="Wang H."/>
            <person name="Wang A."/>
            <person name="Jiang F."/>
            <person name="Liu H."/>
            <person name="Zhao H."/>
            <person name="Xu D."/>
            <person name="Zhang Y."/>
        </authorList>
    </citation>
    <scope>NUCLEOTIDE SEQUENCE [LARGE SCALE GENOMIC DNA]</scope>
    <source>
        <strain evidence="2">cv. Niubang</strain>
    </source>
</reference>
<evidence type="ECO:0000313" key="1">
    <source>
        <dbReference type="EMBL" id="KAI3680655.1"/>
    </source>
</evidence>
<comment type="caution">
    <text evidence="1">The sequence shown here is derived from an EMBL/GenBank/DDBJ whole genome shotgun (WGS) entry which is preliminary data.</text>
</comment>
<organism evidence="1 2">
    <name type="scientific">Arctium lappa</name>
    <name type="common">Greater burdock</name>
    <name type="synonym">Lappa major</name>
    <dbReference type="NCBI Taxonomy" id="4217"/>
    <lineage>
        <taxon>Eukaryota</taxon>
        <taxon>Viridiplantae</taxon>
        <taxon>Streptophyta</taxon>
        <taxon>Embryophyta</taxon>
        <taxon>Tracheophyta</taxon>
        <taxon>Spermatophyta</taxon>
        <taxon>Magnoliopsida</taxon>
        <taxon>eudicotyledons</taxon>
        <taxon>Gunneridae</taxon>
        <taxon>Pentapetalae</taxon>
        <taxon>asterids</taxon>
        <taxon>campanulids</taxon>
        <taxon>Asterales</taxon>
        <taxon>Asteraceae</taxon>
        <taxon>Carduoideae</taxon>
        <taxon>Cardueae</taxon>
        <taxon>Arctiinae</taxon>
        <taxon>Arctium</taxon>
    </lineage>
</organism>
<evidence type="ECO:0000313" key="2">
    <source>
        <dbReference type="Proteomes" id="UP001055879"/>
    </source>
</evidence>
<proteinExistence type="predicted"/>
<reference evidence="1 2" key="2">
    <citation type="journal article" date="2022" name="Mol. Ecol. Resour.">
        <title>The genomes of chicory, endive, great burdock and yacon provide insights into Asteraceae paleo-polyploidization history and plant inulin production.</title>
        <authorList>
            <person name="Fan W."/>
            <person name="Wang S."/>
            <person name="Wang H."/>
            <person name="Wang A."/>
            <person name="Jiang F."/>
            <person name="Liu H."/>
            <person name="Zhao H."/>
            <person name="Xu D."/>
            <person name="Zhang Y."/>
        </authorList>
    </citation>
    <scope>NUCLEOTIDE SEQUENCE [LARGE SCALE GENOMIC DNA]</scope>
    <source>
        <strain evidence="2">cv. Niubang</strain>
    </source>
</reference>
<name>A0ACB8Y6E5_ARCLA</name>
<dbReference type="Proteomes" id="UP001055879">
    <property type="component" value="Linkage Group LG13"/>
</dbReference>
<dbReference type="EMBL" id="CM042059">
    <property type="protein sequence ID" value="KAI3680655.1"/>
    <property type="molecule type" value="Genomic_DNA"/>
</dbReference>
<sequence length="66" mass="7549">MRCRKVESDPTFYNLQSHTLFPSPPMHVQFFIISCCLSLKNTLHSARSLPLSHVPQHMISTLIHSS</sequence>